<dbReference type="SMART" id="SM00054">
    <property type="entry name" value="EFh"/>
    <property type="match status" value="3"/>
</dbReference>
<dbReference type="GO" id="GO:0005509">
    <property type="term" value="F:calcium ion binding"/>
    <property type="evidence" value="ECO:0007669"/>
    <property type="project" value="InterPro"/>
</dbReference>
<dbReference type="CDD" id="cd00051">
    <property type="entry name" value="EFh"/>
    <property type="match status" value="1"/>
</dbReference>
<dbReference type="Gene3D" id="1.10.238.10">
    <property type="entry name" value="EF-hand"/>
    <property type="match status" value="2"/>
</dbReference>
<dbReference type="PANTHER" id="PTHR10891">
    <property type="entry name" value="EF-HAND CALCIUM-BINDING DOMAIN CONTAINING PROTEIN"/>
    <property type="match status" value="1"/>
</dbReference>
<evidence type="ECO:0000256" key="4">
    <source>
        <dbReference type="ARBA" id="ARBA00022837"/>
    </source>
</evidence>
<evidence type="ECO:0000313" key="6">
    <source>
        <dbReference type="EMBL" id="MBA0861205.1"/>
    </source>
</evidence>
<keyword evidence="4" id="KW-0106">Calcium</keyword>
<evidence type="ECO:0000256" key="1">
    <source>
        <dbReference type="ARBA" id="ARBA00003291"/>
    </source>
</evidence>
<evidence type="ECO:0000259" key="5">
    <source>
        <dbReference type="PROSITE" id="PS50222"/>
    </source>
</evidence>
<dbReference type="InterPro" id="IPR002048">
    <property type="entry name" value="EF_hand_dom"/>
</dbReference>
<name>A0A7J9LQZ2_GOSSC</name>
<feature type="domain" description="EF-hand" evidence="5">
    <location>
        <begin position="30"/>
        <end position="65"/>
    </location>
</feature>
<organism evidence="6 7">
    <name type="scientific">Gossypium schwendimanii</name>
    <name type="common">Cotton</name>
    <dbReference type="NCBI Taxonomy" id="34291"/>
    <lineage>
        <taxon>Eukaryota</taxon>
        <taxon>Viridiplantae</taxon>
        <taxon>Streptophyta</taxon>
        <taxon>Embryophyta</taxon>
        <taxon>Tracheophyta</taxon>
        <taxon>Spermatophyta</taxon>
        <taxon>Magnoliopsida</taxon>
        <taxon>eudicotyledons</taxon>
        <taxon>Gunneridae</taxon>
        <taxon>Pentapetalae</taxon>
        <taxon>rosids</taxon>
        <taxon>malvids</taxon>
        <taxon>Malvales</taxon>
        <taxon>Malvaceae</taxon>
        <taxon>Malvoideae</taxon>
        <taxon>Gossypium</taxon>
    </lineage>
</organism>
<proteinExistence type="predicted"/>
<accession>A0A7J9LQZ2</accession>
<dbReference type="PRINTS" id="PR01697">
    <property type="entry name" value="PARVALBUMIN"/>
</dbReference>
<dbReference type="FunFam" id="1.10.238.10:FF:000089">
    <property type="entry name" value="calmodulin-like protein 3"/>
    <property type="match status" value="1"/>
</dbReference>
<evidence type="ECO:0000256" key="3">
    <source>
        <dbReference type="ARBA" id="ARBA00022737"/>
    </source>
</evidence>
<dbReference type="AlphaFoldDB" id="A0A7J9LQZ2"/>
<sequence length="107" mass="12139">MIEKINVNGDNYVDIDEFGALYQTIMDDRVEEDDIKEAFKVFDQNGDRFITNEELRTILASFGLKQGRTIQDCKKMIKKVDVDGDGMVNFKEFKQMVKGGGFAALSS</sequence>
<dbReference type="EMBL" id="JABFAF010000007">
    <property type="protein sequence ID" value="MBA0861205.1"/>
    <property type="molecule type" value="Genomic_DNA"/>
</dbReference>
<keyword evidence="3" id="KW-0677">Repeat</keyword>
<comment type="caution">
    <text evidence="6">The sequence shown here is derived from an EMBL/GenBank/DDBJ whole genome shotgun (WGS) entry which is preliminary data.</text>
</comment>
<dbReference type="Pfam" id="PF13499">
    <property type="entry name" value="EF-hand_7"/>
    <property type="match status" value="1"/>
</dbReference>
<gene>
    <name evidence="6" type="ORF">Goshw_025607</name>
</gene>
<dbReference type="SUPFAM" id="SSF47473">
    <property type="entry name" value="EF-hand"/>
    <property type="match status" value="1"/>
</dbReference>
<dbReference type="Proteomes" id="UP000593576">
    <property type="component" value="Unassembled WGS sequence"/>
</dbReference>
<feature type="domain" description="EF-hand" evidence="5">
    <location>
        <begin position="1"/>
        <end position="28"/>
    </location>
</feature>
<dbReference type="PROSITE" id="PS50222">
    <property type="entry name" value="EF_HAND_2"/>
    <property type="match status" value="3"/>
</dbReference>
<keyword evidence="7" id="KW-1185">Reference proteome</keyword>
<feature type="domain" description="EF-hand" evidence="5">
    <location>
        <begin position="68"/>
        <end position="103"/>
    </location>
</feature>
<evidence type="ECO:0000313" key="7">
    <source>
        <dbReference type="Proteomes" id="UP000593576"/>
    </source>
</evidence>
<reference evidence="6 7" key="1">
    <citation type="journal article" date="2019" name="Genome Biol. Evol.">
        <title>Insights into the evolution of the New World diploid cottons (Gossypium, subgenus Houzingenia) based on genome sequencing.</title>
        <authorList>
            <person name="Grover C.E."/>
            <person name="Arick M.A. 2nd"/>
            <person name="Thrash A."/>
            <person name="Conover J.L."/>
            <person name="Sanders W.S."/>
            <person name="Peterson D.G."/>
            <person name="Frelichowski J.E."/>
            <person name="Scheffler J.A."/>
            <person name="Scheffler B.E."/>
            <person name="Wendel J.F."/>
        </authorList>
    </citation>
    <scope>NUCLEOTIDE SEQUENCE [LARGE SCALE GENOMIC DNA]</scope>
    <source>
        <strain evidence="6">1</strain>
        <tissue evidence="6">Leaf</tissue>
    </source>
</reference>
<keyword evidence="2" id="KW-0479">Metal-binding</keyword>
<dbReference type="InterPro" id="IPR039647">
    <property type="entry name" value="EF_hand_pair_protein_CML-like"/>
</dbReference>
<dbReference type="InterPro" id="IPR018247">
    <property type="entry name" value="EF_Hand_1_Ca_BS"/>
</dbReference>
<comment type="function">
    <text evidence="1">Potential calcium sensor.</text>
</comment>
<dbReference type="InterPro" id="IPR011992">
    <property type="entry name" value="EF-hand-dom_pair"/>
</dbReference>
<dbReference type="OrthoDB" id="26525at2759"/>
<dbReference type="PROSITE" id="PS00018">
    <property type="entry name" value="EF_HAND_1"/>
    <property type="match status" value="2"/>
</dbReference>
<feature type="non-terminal residue" evidence="6">
    <location>
        <position position="107"/>
    </location>
</feature>
<protein>
    <recommendedName>
        <fullName evidence="5">EF-hand domain-containing protein</fullName>
    </recommendedName>
</protein>
<evidence type="ECO:0000256" key="2">
    <source>
        <dbReference type="ARBA" id="ARBA00022723"/>
    </source>
</evidence>
<dbReference type="GO" id="GO:0005737">
    <property type="term" value="C:cytoplasm"/>
    <property type="evidence" value="ECO:0007669"/>
    <property type="project" value="UniProtKB-ARBA"/>
</dbReference>